<proteinExistence type="predicted"/>
<gene>
    <name evidence="1" type="ORF">ZEAMMB73_Zm00001d022260</name>
</gene>
<reference evidence="1" key="1">
    <citation type="submission" date="2015-12" db="EMBL/GenBank/DDBJ databases">
        <title>Update maize B73 reference genome by single molecule sequencing technologies.</title>
        <authorList>
            <consortium name="Maize Genome Sequencing Project"/>
            <person name="Ware D."/>
        </authorList>
    </citation>
    <scope>NUCLEOTIDE SEQUENCE [LARGE SCALE GENOMIC DNA]</scope>
    <source>
        <tissue evidence="1">Seedling</tissue>
    </source>
</reference>
<dbReference type="EMBL" id="CM007650">
    <property type="protein sequence ID" value="ONM59973.1"/>
    <property type="molecule type" value="Genomic_DNA"/>
</dbReference>
<evidence type="ECO:0000313" key="1">
    <source>
        <dbReference type="EMBL" id="ONM59973.1"/>
    </source>
</evidence>
<accession>A0A1D6IKP4</accession>
<name>A0A1D6IKP4_MAIZE</name>
<dbReference type="AlphaFoldDB" id="A0A1D6IKP4"/>
<organism evidence="1">
    <name type="scientific">Zea mays</name>
    <name type="common">Maize</name>
    <dbReference type="NCBI Taxonomy" id="4577"/>
    <lineage>
        <taxon>Eukaryota</taxon>
        <taxon>Viridiplantae</taxon>
        <taxon>Streptophyta</taxon>
        <taxon>Embryophyta</taxon>
        <taxon>Tracheophyta</taxon>
        <taxon>Spermatophyta</taxon>
        <taxon>Magnoliopsida</taxon>
        <taxon>Liliopsida</taxon>
        <taxon>Poales</taxon>
        <taxon>Poaceae</taxon>
        <taxon>PACMAD clade</taxon>
        <taxon>Panicoideae</taxon>
        <taxon>Andropogonodae</taxon>
        <taxon>Andropogoneae</taxon>
        <taxon>Tripsacinae</taxon>
        <taxon>Zea</taxon>
    </lineage>
</organism>
<dbReference type="InParanoid" id="A0A1D6IKP4"/>
<protein>
    <submittedName>
        <fullName evidence="1">Uncharacterized protein</fullName>
    </submittedName>
</protein>
<sequence>MALDLCLPCRLIGSVQSSETARLCLGQEVCEIISRPGVPDSVILITFHVSGAGGGRKRDERATRRNMRKHIILCNTVSVQFDFRAADQYYAVQVRRAASCLVSTTSS</sequence>